<protein>
    <submittedName>
        <fullName evidence="2">Uncharacterized protein</fullName>
    </submittedName>
</protein>
<dbReference type="OrthoDB" id="6620323at2759"/>
<dbReference type="Proteomes" id="UP000887013">
    <property type="component" value="Unassembled WGS sequence"/>
</dbReference>
<organism evidence="2 3">
    <name type="scientific">Nephila pilipes</name>
    <name type="common">Giant wood spider</name>
    <name type="synonym">Nephila maculata</name>
    <dbReference type="NCBI Taxonomy" id="299642"/>
    <lineage>
        <taxon>Eukaryota</taxon>
        <taxon>Metazoa</taxon>
        <taxon>Ecdysozoa</taxon>
        <taxon>Arthropoda</taxon>
        <taxon>Chelicerata</taxon>
        <taxon>Arachnida</taxon>
        <taxon>Araneae</taxon>
        <taxon>Araneomorphae</taxon>
        <taxon>Entelegynae</taxon>
        <taxon>Araneoidea</taxon>
        <taxon>Nephilidae</taxon>
        <taxon>Nephila</taxon>
    </lineage>
</organism>
<sequence>MPKLSTLRKAETSSSQKKLQKNPFKKTKRVLRNICIHVPAVIEQAKDLIDILDIWKCLIIDRITESIVEETSKYVCSVMPNYSRSRDARDTDGKEIKALLNLLYLAFIYH</sequence>
<dbReference type="AlphaFoldDB" id="A0A8X6IAR7"/>
<evidence type="ECO:0000256" key="1">
    <source>
        <dbReference type="SAM" id="MobiDB-lite"/>
    </source>
</evidence>
<reference evidence="2" key="1">
    <citation type="submission" date="2020-08" db="EMBL/GenBank/DDBJ databases">
        <title>Multicomponent nature underlies the extraordinary mechanical properties of spider dragline silk.</title>
        <authorList>
            <person name="Kono N."/>
            <person name="Nakamura H."/>
            <person name="Mori M."/>
            <person name="Yoshida Y."/>
            <person name="Ohtoshi R."/>
            <person name="Malay A.D."/>
            <person name="Moran D.A.P."/>
            <person name="Tomita M."/>
            <person name="Numata K."/>
            <person name="Arakawa K."/>
        </authorList>
    </citation>
    <scope>NUCLEOTIDE SEQUENCE</scope>
</reference>
<accession>A0A8X6IAR7</accession>
<comment type="caution">
    <text evidence="2">The sequence shown here is derived from an EMBL/GenBank/DDBJ whole genome shotgun (WGS) entry which is preliminary data.</text>
</comment>
<keyword evidence="3" id="KW-1185">Reference proteome</keyword>
<gene>
    <name evidence="2" type="ORF">NPIL_589781</name>
</gene>
<evidence type="ECO:0000313" key="2">
    <source>
        <dbReference type="EMBL" id="GFS37634.1"/>
    </source>
</evidence>
<feature type="region of interest" description="Disordered" evidence="1">
    <location>
        <begin position="1"/>
        <end position="24"/>
    </location>
</feature>
<evidence type="ECO:0000313" key="3">
    <source>
        <dbReference type="Proteomes" id="UP000887013"/>
    </source>
</evidence>
<proteinExistence type="predicted"/>
<dbReference type="EMBL" id="BMAW01043119">
    <property type="protein sequence ID" value="GFS37634.1"/>
    <property type="molecule type" value="Genomic_DNA"/>
</dbReference>
<name>A0A8X6IAR7_NEPPI</name>